<sequence>MGWRACLLSVQLTHAILLVPYAHFMSFKPTSLRDPMMAISSAKRVIKERVARYTRQIEAFNNAPCDEECATAVQLLREMRAEGLPLPVHAQTKTMLLCTCQLQVVEALFEELVAAGVPTEGTYAALIRSQVACGARAAALQTLTKLMDDERWTVRLRTCAPLLSAFCEADEQEQAVALWRRLKSHGIVFTTVEYGSMLHMLSRSGNAVEMWRVLCELLTVHGNPDEETINMIRAAVVNFAGDDRDAFTLEETFVTERGEVFLQPVAHTSHTEAVEDSEATMGEKCGQLQLLRLSEEQREAVRSVLLERAAGRSSSSDHKLLVFDRWLSHRQTFDYVVDGPNVAYCNQNYVNGSFSYRQVGALVDHLRKAGKRVLLVLPRKYTRRTIPNHTCSPERTTTLSDADMALLEEWRRSDALFECPNGVYDDWYWMYASVASPEAVERTVIVTNDAMRDHWVELLPRVQFSRWRQSQIVEFRFRSEEANTDQALDECVNDGEGGAHDEAVVTRSAGEVALESELNGAKTDAKPVAAVTPPAQPTATSDATDAQLAGNIDNLPSADEQTSALGDSSSDSRPAPRLLVWVADVPHFSVEAQQDCNTWHVPLPSIERQWIRIMAPPGVHEVVAEREETDAI</sequence>
<evidence type="ECO:0000256" key="1">
    <source>
        <dbReference type="ARBA" id="ARBA00000928"/>
    </source>
</evidence>
<dbReference type="PANTHER" id="PTHR13547:SF1">
    <property type="entry name" value="MITOCHONDRIAL RIBONUCLEASE P CATALYTIC SUBUNIT"/>
    <property type="match status" value="1"/>
</dbReference>
<feature type="region of interest" description="Disordered" evidence="15">
    <location>
        <begin position="519"/>
        <end position="573"/>
    </location>
</feature>
<gene>
    <name evidence="19" type="ORF">AB1Y20_018976</name>
</gene>
<evidence type="ECO:0000313" key="20">
    <source>
        <dbReference type="Proteomes" id="UP001515480"/>
    </source>
</evidence>
<keyword evidence="14" id="KW-0496">Mitochondrion</keyword>
<dbReference type="Proteomes" id="UP001515480">
    <property type="component" value="Unassembled WGS sequence"/>
</dbReference>
<evidence type="ECO:0000256" key="14">
    <source>
        <dbReference type="ARBA" id="ARBA00023128"/>
    </source>
</evidence>
<keyword evidence="16" id="KW-0732">Signal</keyword>
<keyword evidence="9" id="KW-0677">Repeat</keyword>
<dbReference type="Gene3D" id="1.25.40.10">
    <property type="entry name" value="Tetratricopeptide repeat domain"/>
    <property type="match status" value="1"/>
</dbReference>
<evidence type="ECO:0000256" key="7">
    <source>
        <dbReference type="ARBA" id="ARBA00022722"/>
    </source>
</evidence>
<dbReference type="EMBL" id="JBGBPQ010000005">
    <property type="protein sequence ID" value="KAL1524065.1"/>
    <property type="molecule type" value="Genomic_DNA"/>
</dbReference>
<evidence type="ECO:0000256" key="5">
    <source>
        <dbReference type="ARBA" id="ARBA00012179"/>
    </source>
</evidence>
<dbReference type="AlphaFoldDB" id="A0AB34JTN8"/>
<keyword evidence="6" id="KW-0819">tRNA processing</keyword>
<comment type="subcellular location">
    <subcellularLocation>
        <location evidence="3">Mitochondrion</location>
    </subcellularLocation>
</comment>
<evidence type="ECO:0000256" key="4">
    <source>
        <dbReference type="ARBA" id="ARBA00007626"/>
    </source>
</evidence>
<dbReference type="Gene3D" id="3.40.50.11980">
    <property type="match status" value="1"/>
</dbReference>
<keyword evidence="8" id="KW-0479">Metal-binding</keyword>
<feature type="domain" description="PROP1-like PPR" evidence="18">
    <location>
        <begin position="67"/>
        <end position="233"/>
    </location>
</feature>
<evidence type="ECO:0000259" key="17">
    <source>
        <dbReference type="Pfam" id="PF16953"/>
    </source>
</evidence>
<keyword evidence="7" id="KW-0540">Nuclease</keyword>
<evidence type="ECO:0000313" key="19">
    <source>
        <dbReference type="EMBL" id="KAL1524065.1"/>
    </source>
</evidence>
<comment type="similarity">
    <text evidence="4">Belongs to the PPR family. P subfamily.</text>
</comment>
<evidence type="ECO:0000256" key="3">
    <source>
        <dbReference type="ARBA" id="ARBA00004173"/>
    </source>
</evidence>
<comment type="cofactor">
    <cofactor evidence="2">
        <name>Mg(2+)</name>
        <dbReference type="ChEBI" id="CHEBI:18420"/>
    </cofactor>
</comment>
<dbReference type="GO" id="GO:0046872">
    <property type="term" value="F:metal ion binding"/>
    <property type="evidence" value="ECO:0007669"/>
    <property type="project" value="UniProtKB-KW"/>
</dbReference>
<evidence type="ECO:0000256" key="6">
    <source>
        <dbReference type="ARBA" id="ARBA00022694"/>
    </source>
</evidence>
<dbReference type="Pfam" id="PF17177">
    <property type="entry name" value="PPR_long"/>
    <property type="match status" value="1"/>
</dbReference>
<dbReference type="Pfam" id="PF16953">
    <property type="entry name" value="PRORP"/>
    <property type="match status" value="1"/>
</dbReference>
<organism evidence="19 20">
    <name type="scientific">Prymnesium parvum</name>
    <name type="common">Toxic golden alga</name>
    <dbReference type="NCBI Taxonomy" id="97485"/>
    <lineage>
        <taxon>Eukaryota</taxon>
        <taxon>Haptista</taxon>
        <taxon>Haptophyta</taxon>
        <taxon>Prymnesiophyceae</taxon>
        <taxon>Prymnesiales</taxon>
        <taxon>Prymnesiaceae</taxon>
        <taxon>Prymnesium</taxon>
    </lineage>
</organism>
<dbReference type="PANTHER" id="PTHR13547">
    <property type="match status" value="1"/>
</dbReference>
<name>A0AB34JTN8_PRYPA</name>
<reference evidence="19 20" key="1">
    <citation type="journal article" date="2024" name="Science">
        <title>Giant polyketide synthase enzymes in the biosynthesis of giant marine polyether toxins.</title>
        <authorList>
            <person name="Fallon T.R."/>
            <person name="Shende V.V."/>
            <person name="Wierzbicki I.H."/>
            <person name="Pendleton A.L."/>
            <person name="Watervoot N.F."/>
            <person name="Auber R.P."/>
            <person name="Gonzalez D.J."/>
            <person name="Wisecaver J.H."/>
            <person name="Moore B.S."/>
        </authorList>
    </citation>
    <scope>NUCLEOTIDE SEQUENCE [LARGE SCALE GENOMIC DNA]</scope>
    <source>
        <strain evidence="19 20">12B1</strain>
    </source>
</reference>
<feature type="signal peptide" evidence="16">
    <location>
        <begin position="1"/>
        <end position="15"/>
    </location>
</feature>
<feature type="compositionally biased region" description="Low complexity" evidence="15">
    <location>
        <begin position="526"/>
        <end position="540"/>
    </location>
</feature>
<evidence type="ECO:0000256" key="8">
    <source>
        <dbReference type="ARBA" id="ARBA00022723"/>
    </source>
</evidence>
<keyword evidence="20" id="KW-1185">Reference proteome</keyword>
<protein>
    <recommendedName>
        <fullName evidence="5">ribonuclease P</fullName>
        <ecNumber evidence="5">3.1.26.5</ecNumber>
    </recommendedName>
</protein>
<keyword evidence="12" id="KW-0460">Magnesium</keyword>
<dbReference type="EC" id="3.1.26.5" evidence="5"/>
<evidence type="ECO:0000256" key="9">
    <source>
        <dbReference type="ARBA" id="ARBA00022737"/>
    </source>
</evidence>
<dbReference type="InterPro" id="IPR011990">
    <property type="entry name" value="TPR-like_helical_dom_sf"/>
</dbReference>
<evidence type="ECO:0000256" key="11">
    <source>
        <dbReference type="ARBA" id="ARBA00022833"/>
    </source>
</evidence>
<evidence type="ECO:0000256" key="10">
    <source>
        <dbReference type="ARBA" id="ARBA00022801"/>
    </source>
</evidence>
<evidence type="ECO:0000256" key="15">
    <source>
        <dbReference type="SAM" id="MobiDB-lite"/>
    </source>
</evidence>
<proteinExistence type="inferred from homology"/>
<feature type="compositionally biased region" description="Polar residues" evidence="15">
    <location>
        <begin position="559"/>
        <end position="572"/>
    </location>
</feature>
<evidence type="ECO:0000256" key="2">
    <source>
        <dbReference type="ARBA" id="ARBA00001946"/>
    </source>
</evidence>
<comment type="catalytic activity">
    <reaction evidence="1">
        <text>Endonucleolytic cleavage of RNA, removing 5'-extranucleotides from tRNA precursor.</text>
        <dbReference type="EC" id="3.1.26.5"/>
    </reaction>
</comment>
<keyword evidence="10" id="KW-0378">Hydrolase</keyword>
<evidence type="ECO:0000256" key="13">
    <source>
        <dbReference type="ARBA" id="ARBA00022946"/>
    </source>
</evidence>
<dbReference type="GO" id="GO:0001682">
    <property type="term" value="P:tRNA 5'-leader removal"/>
    <property type="evidence" value="ECO:0007669"/>
    <property type="project" value="TreeGrafter"/>
</dbReference>
<dbReference type="InterPro" id="IPR031595">
    <property type="entry name" value="PRORP_C"/>
</dbReference>
<evidence type="ECO:0000256" key="12">
    <source>
        <dbReference type="ARBA" id="ARBA00022842"/>
    </source>
</evidence>
<dbReference type="GO" id="GO:0004526">
    <property type="term" value="F:ribonuclease P activity"/>
    <property type="evidence" value="ECO:0007669"/>
    <property type="project" value="UniProtKB-EC"/>
</dbReference>
<evidence type="ECO:0000259" key="18">
    <source>
        <dbReference type="Pfam" id="PF17177"/>
    </source>
</evidence>
<comment type="caution">
    <text evidence="19">The sequence shown here is derived from an EMBL/GenBank/DDBJ whole genome shotgun (WGS) entry which is preliminary data.</text>
</comment>
<keyword evidence="13" id="KW-0809">Transit peptide</keyword>
<dbReference type="GO" id="GO:0005739">
    <property type="term" value="C:mitochondrion"/>
    <property type="evidence" value="ECO:0007669"/>
    <property type="project" value="UniProtKB-SubCell"/>
</dbReference>
<keyword evidence="11" id="KW-0862">Zinc</keyword>
<dbReference type="InterPro" id="IPR033443">
    <property type="entry name" value="PROP1-like_PPR_dom"/>
</dbReference>
<feature type="domain" description="PRORP" evidence="17">
    <location>
        <begin position="284"/>
        <end position="475"/>
    </location>
</feature>
<feature type="chain" id="PRO_5044204578" description="ribonuclease P" evidence="16">
    <location>
        <begin position="16"/>
        <end position="632"/>
    </location>
</feature>
<evidence type="ECO:0000256" key="16">
    <source>
        <dbReference type="SAM" id="SignalP"/>
    </source>
</evidence>
<accession>A0AB34JTN8</accession>